<keyword evidence="5" id="KW-1185">Reference proteome</keyword>
<protein>
    <submittedName>
        <fullName evidence="3">Uncharacterized protein</fullName>
    </submittedName>
</protein>
<comment type="caution">
    <text evidence="3">The sequence shown here is derived from an EMBL/GenBank/DDBJ whole genome shotgun (WGS) entry which is preliminary data.</text>
</comment>
<dbReference type="EMBL" id="CAJHJG010001193">
    <property type="protein sequence ID" value="CAD6910143.1"/>
    <property type="molecule type" value="Genomic_DNA"/>
</dbReference>
<reference evidence="3" key="1">
    <citation type="submission" date="2016-04" db="EMBL/GenBank/DDBJ databases">
        <authorList>
            <person name="Nguyen H.D."/>
            <person name="Kesanakurti P."/>
            <person name="Cullis J."/>
            <person name="Levesque C.A."/>
            <person name="Hambleton S."/>
        </authorList>
    </citation>
    <scope>NUCLEOTIDE SEQUENCE</scope>
    <source>
        <strain evidence="3">DAOMC 238032</strain>
    </source>
</reference>
<dbReference type="Proteomes" id="UP000077671">
    <property type="component" value="Unassembled WGS sequence"/>
</dbReference>
<evidence type="ECO:0000256" key="1">
    <source>
        <dbReference type="SAM" id="MobiDB-lite"/>
    </source>
</evidence>
<evidence type="ECO:0000313" key="3">
    <source>
        <dbReference type="EMBL" id="KAE8247655.1"/>
    </source>
</evidence>
<dbReference type="EMBL" id="LWDD02001503">
    <property type="protein sequence ID" value="KAE8247655.1"/>
    <property type="molecule type" value="Genomic_DNA"/>
</dbReference>
<gene>
    <name evidence="3" type="ORF">A4X03_0g6989</name>
    <name evidence="2" type="ORF">JKIAZH3_G4093</name>
</gene>
<evidence type="ECO:0000313" key="2">
    <source>
        <dbReference type="EMBL" id="CAD6910143.1"/>
    </source>
</evidence>
<feature type="region of interest" description="Disordered" evidence="1">
    <location>
        <begin position="363"/>
        <end position="401"/>
    </location>
</feature>
<dbReference type="AlphaFoldDB" id="A0A177UCB0"/>
<sequence length="401" mass="42170">MRTSPLRPWAFSLRTLNVSLTRSANLASTFRRNRIRSASARTEALSSTVARTVVDSPLVTNAETTVNAPRACVWIRSAFPVRQATAASRTSSVPHPEHCLKDAQCYSGKCVDDLPLTNKYDEHKELPIGSPQDPSRCDYLKPGQEGKCRSFVDCNGGICKNQACVLGTDGDACLYNQYCKNVCGLDGKCYSPPSNHSLGAGQPCTNSIQCATSDGCKAGSATRPVPGTSGTMRKVTETICTGSNPNGACVQDSDCAAGGCRNSTCKALPVGTSCSTDTQCTSATPDKYTASVCDGHGCLENRNCEAVLVGSSCRTSEDCDTSARCTSGKQCKLNNGEDCRSNSDCVSGACKDDVCMKSSTSTKTTATSSKSTTSTTTKKTTSPTTTSKTTATSKRTTSTMV</sequence>
<name>A0A177UCB0_9BASI</name>
<accession>A0A177UCB0</accession>
<proteinExistence type="predicted"/>
<evidence type="ECO:0000313" key="4">
    <source>
        <dbReference type="Proteomes" id="UP000077671"/>
    </source>
</evidence>
<dbReference type="Proteomes" id="UP000836402">
    <property type="component" value="Unassembled WGS sequence"/>
</dbReference>
<reference evidence="2" key="3">
    <citation type="submission" date="2020-10" db="EMBL/GenBank/DDBJ databases">
        <authorList>
            <person name="Sedaghatjoo S."/>
        </authorList>
    </citation>
    <scope>NUCLEOTIDE SEQUENCE</scope>
    <source>
        <strain evidence="2">AZH3</strain>
    </source>
</reference>
<evidence type="ECO:0000313" key="5">
    <source>
        <dbReference type="Proteomes" id="UP000836402"/>
    </source>
</evidence>
<reference evidence="3" key="2">
    <citation type="journal article" date="2019" name="IMA Fungus">
        <title>Genome sequencing and comparison of five Tilletia species to identify candidate genes for the detection of regulated species infecting wheat.</title>
        <authorList>
            <person name="Nguyen H.D.T."/>
            <person name="Sultana T."/>
            <person name="Kesanakurti P."/>
            <person name="Hambleton S."/>
        </authorList>
    </citation>
    <scope>NUCLEOTIDE SEQUENCE</scope>
    <source>
        <strain evidence="3">DAOMC 238032</strain>
    </source>
</reference>
<organism evidence="3 4">
    <name type="scientific">Tilletia caries</name>
    <name type="common">wheat bunt fungus</name>
    <dbReference type="NCBI Taxonomy" id="13290"/>
    <lineage>
        <taxon>Eukaryota</taxon>
        <taxon>Fungi</taxon>
        <taxon>Dikarya</taxon>
        <taxon>Basidiomycota</taxon>
        <taxon>Ustilaginomycotina</taxon>
        <taxon>Exobasidiomycetes</taxon>
        <taxon>Tilletiales</taxon>
        <taxon>Tilletiaceae</taxon>
        <taxon>Tilletia</taxon>
    </lineage>
</organism>